<organism evidence="1">
    <name type="scientific">hydrothermal vent metagenome</name>
    <dbReference type="NCBI Taxonomy" id="652676"/>
    <lineage>
        <taxon>unclassified sequences</taxon>
        <taxon>metagenomes</taxon>
        <taxon>ecological metagenomes</taxon>
    </lineage>
</organism>
<sequence>MLETNYSKIRPNHFFKNQEEKTKLNWFSFELACEIDQAVSYKFKKYL</sequence>
<reference evidence="1" key="1">
    <citation type="submission" date="2018-06" db="EMBL/GenBank/DDBJ databases">
        <authorList>
            <person name="Zhirakovskaya E."/>
        </authorList>
    </citation>
    <scope>NUCLEOTIDE SEQUENCE</scope>
</reference>
<accession>A0A3B0YPK0</accession>
<proteinExistence type="predicted"/>
<protein>
    <submittedName>
        <fullName evidence="1">Uncharacterized protein</fullName>
    </submittedName>
</protein>
<dbReference type="AlphaFoldDB" id="A0A3B0YPK0"/>
<gene>
    <name evidence="1" type="ORF">MNBD_GAMMA13-646</name>
</gene>
<evidence type="ECO:0000313" key="1">
    <source>
        <dbReference type="EMBL" id="VAW76269.1"/>
    </source>
</evidence>
<feature type="non-terminal residue" evidence="1">
    <location>
        <position position="47"/>
    </location>
</feature>
<dbReference type="EMBL" id="UOFK01000091">
    <property type="protein sequence ID" value="VAW76269.1"/>
    <property type="molecule type" value="Genomic_DNA"/>
</dbReference>
<name>A0A3B0YPK0_9ZZZZ</name>